<feature type="region of interest" description="Disordered" evidence="8">
    <location>
        <begin position="98"/>
        <end position="133"/>
    </location>
</feature>
<dbReference type="OrthoDB" id="6089850at2"/>
<keyword evidence="7" id="KW-0998">Cell outer membrane</keyword>
<evidence type="ECO:0000256" key="8">
    <source>
        <dbReference type="SAM" id="MobiDB-lite"/>
    </source>
</evidence>
<evidence type="ECO:0000256" key="4">
    <source>
        <dbReference type="ARBA" id="ARBA00022525"/>
    </source>
</evidence>
<evidence type="ECO:0000256" key="2">
    <source>
        <dbReference type="ARBA" id="ARBA00004442"/>
    </source>
</evidence>
<comment type="subcellular location">
    <subcellularLocation>
        <location evidence="1">Cell envelope</location>
    </subcellularLocation>
    <subcellularLocation>
        <location evidence="2">Cell outer membrane</location>
    </subcellularLocation>
    <subcellularLocation>
        <location evidence="3">Secreted</location>
    </subcellularLocation>
</comment>
<dbReference type="Pfam" id="PF14252">
    <property type="entry name" value="DUF4347"/>
    <property type="match status" value="1"/>
</dbReference>
<evidence type="ECO:0000259" key="9">
    <source>
        <dbReference type="Pfam" id="PF14252"/>
    </source>
</evidence>
<dbReference type="EMBL" id="FOOU01000006">
    <property type="protein sequence ID" value="SFG42859.1"/>
    <property type="molecule type" value="Genomic_DNA"/>
</dbReference>
<feature type="domain" description="DUF4347" evidence="9">
    <location>
        <begin position="140"/>
        <end position="308"/>
    </location>
</feature>
<evidence type="ECO:0000256" key="6">
    <source>
        <dbReference type="ARBA" id="ARBA00023136"/>
    </source>
</evidence>
<proteinExistence type="predicted"/>
<dbReference type="Pfam" id="PF02415">
    <property type="entry name" value="Chlam_PMP"/>
    <property type="match status" value="1"/>
</dbReference>
<accession>A0A1I2RTK6</accession>
<keyword evidence="6" id="KW-0472">Membrane</keyword>
<evidence type="ECO:0000256" key="3">
    <source>
        <dbReference type="ARBA" id="ARBA00004613"/>
    </source>
</evidence>
<dbReference type="InterPro" id="IPR012334">
    <property type="entry name" value="Pectin_lyas_fold"/>
</dbReference>
<feature type="compositionally biased region" description="Low complexity" evidence="8">
    <location>
        <begin position="98"/>
        <end position="119"/>
    </location>
</feature>
<dbReference type="InterPro" id="IPR011050">
    <property type="entry name" value="Pectin_lyase_fold/virulence"/>
</dbReference>
<dbReference type="NCBIfam" id="TIGR01376">
    <property type="entry name" value="POMP_repeat"/>
    <property type="match status" value="1"/>
</dbReference>
<gene>
    <name evidence="10" type="ORF">SAMN05216175_106241</name>
</gene>
<dbReference type="SMART" id="SM00710">
    <property type="entry name" value="PbH1"/>
    <property type="match status" value="9"/>
</dbReference>
<dbReference type="GO" id="GO:0009279">
    <property type="term" value="C:cell outer membrane"/>
    <property type="evidence" value="ECO:0007669"/>
    <property type="project" value="UniProtKB-SubCell"/>
</dbReference>
<keyword evidence="5" id="KW-0732">Signal</keyword>
<reference evidence="11" key="1">
    <citation type="submission" date="2016-10" db="EMBL/GenBank/DDBJ databases">
        <authorList>
            <person name="Varghese N."/>
            <person name="Submissions S."/>
        </authorList>
    </citation>
    <scope>NUCLEOTIDE SEQUENCE [LARGE SCALE GENOMIC DNA]</scope>
    <source>
        <strain evidence="11">CGMCC 1.10971</strain>
    </source>
</reference>
<protein>
    <submittedName>
        <fullName evidence="10">Polymorphic outer membrane protein repeat-containing protein</fullName>
    </submittedName>
</protein>
<dbReference type="Gene3D" id="2.60.120.260">
    <property type="entry name" value="Galactose-binding domain-like"/>
    <property type="match status" value="1"/>
</dbReference>
<dbReference type="STRING" id="1045558.SAMN05216175_106241"/>
<dbReference type="InterPro" id="IPR006626">
    <property type="entry name" value="PbH1"/>
</dbReference>
<dbReference type="InterPro" id="IPR059226">
    <property type="entry name" value="Choice_anch_Q_dom"/>
</dbReference>
<dbReference type="SUPFAM" id="SSF51126">
    <property type="entry name" value="Pectin lyase-like"/>
    <property type="match status" value="1"/>
</dbReference>
<feature type="non-terminal residue" evidence="10">
    <location>
        <position position="2173"/>
    </location>
</feature>
<keyword evidence="4" id="KW-0964">Secreted</keyword>
<dbReference type="Gene3D" id="2.160.20.10">
    <property type="entry name" value="Single-stranded right-handed beta-helix, Pectin lyase-like"/>
    <property type="match status" value="1"/>
</dbReference>
<dbReference type="InterPro" id="IPR053786">
    <property type="entry name" value="LEPRxLL_CS"/>
</dbReference>
<name>A0A1I2RTK6_9GAMM</name>
<dbReference type="NCBIfam" id="NF041518">
    <property type="entry name" value="choice_anch_Q"/>
    <property type="match status" value="1"/>
</dbReference>
<dbReference type="InterPro" id="IPR003368">
    <property type="entry name" value="POMP_repeat"/>
</dbReference>
<sequence>MASADNSRNKKSMHESYLLELLEPRIMLSADPFGAAEVAVDLLMTGLQKEGVEYEDYSPGDTSDDTPDNSDASAFSETLDSLDIASVTSLFASQDPLSSIQQFDSQQSDNPQSSNSQFSLQPGDSDFISTPDNEHSRTELIIIDAAVDNQQQLLQQIIPADSQINYQIHYVDHNSGGINQISELLKQYSQIEAVHILSHGNSDGVQLGSSWIDAGTLNQQAEQITQWSSALTEDADILIYGCDVTSSEAGIDFVQTLQRLSGADVAASDDKTGATALGGDWDLEYQSGVIEAQLAFSVEAQQVWQGTLATFVVDTTNDTVDANLGDGFALDGSGNTSLRAAIMEANFLGGADQINLAANTYNLSLGDLQVTSAITLVGADAATTIIDGGGSDRIFHIDEFSSLNASELTLQGGVASGGGDPGKGGAIFVYSDGALTLNRVILSGNQAVDGAGIYNNAVVNLTDVVISGNTTTGGGASEGGGLYNRGDATLTNVTLSGNSAGLGGGIHNDSSGSASIDLTNVTISGNTATGAEGGGIHNENTATLTNVTVSNNSSATQGGGIYTTGTVTISNSILANNTAGGSGPDAFGTFSSDGTNIIENIGPASGFGSDTSGDPNLGALANNGGFTQTHALLGGSIAIDAGTNLNAPPLDQRGYLRTDGLADSGAFEAGATAPGANYVVINTNASGVGSLEWAIDQANLSAGFDTISFNIAGSGPHVISVDGDGLPSISDSVLIDGWSEPDYVNTPVIRIDAGTFPGVNGLWLNSGSDGSIIRGLSMTGFTGNDAIEVTSSGNTIVGNYIGLTTDGTTVDGNDTGIRIRQGASDNQIGGTGAADKNLIAGSSYAGINIHGNNTNNNRIIGNDIGLDASATVVNTGTFGIVIWNRPDGNQVGGTADGEGNRIAGFNKAVVIDSNPQAATNTSILGNQIWGSTQLGIDLENDGISYNDAGDADAGANNQLNFPVFSKVTQSGSNLDVDLLLDVPAGNYRLELFENPAGINASGHGEGQVFLGAVTLVSTGTGVQAFSTSLTGVVVGDINTVAATVTEDLGGGSFGNTSEFSQAPGLPVLIRDEFNNPAYSGNDGHLPWVNDWQEIGEADGPVWDTITTSAVSVWSNFGDDGLDLWAANNLGAWREADLTFASSATLSFDWAMLNTEAGDSVSLQISTDGGVGWTTLDTFDGPLNHGSTQAASYDISAYIDNDTRIKFETVSGFESDDEFFVDNVQIAMTRYESTLWLSTHNSATYDHTDDGISSVGVSNGNEIVAFENPNLNLELGDGSSGVTDGTFSVEHTLEQNVRAMHYVNSVVTVVTKTVAGGEGVYELQPGQIVVSMRDESGGSPDFSVPKVGGGNLTVNNTDVLVYTPGSGYEMLLEDVFFKVDGTTPANVHAITIVEQETTLGVDTTLSAGTYLIARSDSPNHSDISTYGKDGNYVRQDLLLGSGFLDATEHIQGLELLEADLTVGNTALVQGTLLISINKPMTVGTSGGTTVSAENTDIIALTVNATQQDGTPGTDVDAQIVFDGSDVSLSIASSQEINGLTLVGNDLETINSEPTLATSGTDPTFATGGSATSLYSGTSVDTIESGQTLSSLTLTVSNVSDGGNEILNIDGNQIALSNGTSGTTTGNSLSFSVSVVGSTATVSLSGALSAAQADTLIDAISYQHNSGSPTLGDRVVTITELVDSGGTANGGDDTATLSAASTVTVTGQGSEEISSNGAGSAKATAIDASGNHVVVWSEQYSDSSGWGIYAQRFDSTGSAQGSEIQINQTTADDQRWASVGMSDTGKFVVTWTSSNQDGTPSSIYARQFNADGSAAGDEFRVNTENTGAQSNASIDVDASGNFIVVWQGNGPGDSNGVFYRRFDAAGSADDATEVIAHTATDGTTSEHDPVVAWLSGGKFVVAWDSGQHAYFTRFDTDGSALGPANVAIDGGSAFATTSGLSIDSNASGAFAFAYIDEGAFSPGIFARAFNEDGSNAFTNGDSLSNWAKVSGSSTLNPTVAIDDSGNVLVAYQTTAAGGDIHLQSINADGSEPGAASALVTDAGDQSMPTLALLDLSNYALAWNDVGSSTVNTSVEVGVNDEPTLTATGSNPTFTEGGAAASLFSSASVDTIEFGQTLSALTLTITNVNDGSSEILNADGSAIVLTNGTSGTTATNSLSYSVSVTGSTATLTLSGG</sequence>
<evidence type="ECO:0000313" key="10">
    <source>
        <dbReference type="EMBL" id="SFG42859.1"/>
    </source>
</evidence>
<organism evidence="10 11">
    <name type="scientific">Neptunomonas qingdaonensis</name>
    <dbReference type="NCBI Taxonomy" id="1045558"/>
    <lineage>
        <taxon>Bacteria</taxon>
        <taxon>Pseudomonadati</taxon>
        <taxon>Pseudomonadota</taxon>
        <taxon>Gammaproteobacteria</taxon>
        <taxon>Oceanospirillales</taxon>
        <taxon>Oceanospirillaceae</taxon>
        <taxon>Neptunomonas</taxon>
    </lineage>
</organism>
<dbReference type="RefSeq" id="WP_090728081.1">
    <property type="nucleotide sequence ID" value="NZ_FOOU01000006.1"/>
</dbReference>
<evidence type="ECO:0000256" key="5">
    <source>
        <dbReference type="ARBA" id="ARBA00022729"/>
    </source>
</evidence>
<dbReference type="InterPro" id="IPR025592">
    <property type="entry name" value="DUF4347"/>
</dbReference>
<evidence type="ECO:0000313" key="11">
    <source>
        <dbReference type="Proteomes" id="UP000198623"/>
    </source>
</evidence>
<dbReference type="Proteomes" id="UP000198623">
    <property type="component" value="Unassembled WGS sequence"/>
</dbReference>
<dbReference type="NCBIfam" id="NF012209">
    <property type="entry name" value="LEPR-8K"/>
    <property type="match status" value="1"/>
</dbReference>
<keyword evidence="11" id="KW-1185">Reference proteome</keyword>
<evidence type="ECO:0000256" key="7">
    <source>
        <dbReference type="ARBA" id="ARBA00023237"/>
    </source>
</evidence>
<dbReference type="GO" id="GO:0005576">
    <property type="term" value="C:extracellular region"/>
    <property type="evidence" value="ECO:0007669"/>
    <property type="project" value="UniProtKB-SubCell"/>
</dbReference>
<evidence type="ECO:0000256" key="1">
    <source>
        <dbReference type="ARBA" id="ARBA00004196"/>
    </source>
</evidence>